<dbReference type="PIRSF" id="PIRSF002825">
    <property type="entry name" value="CfbpA"/>
    <property type="match status" value="1"/>
</dbReference>
<evidence type="ECO:0000313" key="3">
    <source>
        <dbReference type="Proteomes" id="UP001241537"/>
    </source>
</evidence>
<dbReference type="Pfam" id="PF13343">
    <property type="entry name" value="SBP_bac_6"/>
    <property type="match status" value="1"/>
</dbReference>
<organism evidence="2 3">
    <name type="scientific">Moryella indoligenes</name>
    <dbReference type="NCBI Taxonomy" id="371674"/>
    <lineage>
        <taxon>Bacteria</taxon>
        <taxon>Bacillati</taxon>
        <taxon>Bacillota</taxon>
        <taxon>Clostridia</taxon>
        <taxon>Lachnospirales</taxon>
        <taxon>Lachnospiraceae</taxon>
        <taxon>Moryella</taxon>
    </lineage>
</organism>
<accession>A0AAE4AKL0</accession>
<dbReference type="AlphaFoldDB" id="A0AAE4AKL0"/>
<dbReference type="InterPro" id="IPR026045">
    <property type="entry name" value="Ferric-bd"/>
</dbReference>
<gene>
    <name evidence="2" type="ORF">J2S20_000795</name>
</gene>
<keyword evidence="1" id="KW-0732">Signal</keyword>
<dbReference type="Gene3D" id="3.40.190.10">
    <property type="entry name" value="Periplasmic binding protein-like II"/>
    <property type="match status" value="2"/>
</dbReference>
<dbReference type="SUPFAM" id="SSF53850">
    <property type="entry name" value="Periplasmic binding protein-like II"/>
    <property type="match status" value="1"/>
</dbReference>
<dbReference type="EMBL" id="JAUSTO010000004">
    <property type="protein sequence ID" value="MDQ0152110.1"/>
    <property type="molecule type" value="Genomic_DNA"/>
</dbReference>
<evidence type="ECO:0000313" key="2">
    <source>
        <dbReference type="EMBL" id="MDQ0152110.1"/>
    </source>
</evidence>
<sequence length="369" mass="40845">MERAERQRKKRCSSILVKMWLSVLLLMLLSACGKREGILETELLPSEEQRLVIYTSHKREVWWPIVKEFEERSGIWTEVTEGGSNELLKRIAEESGQPKADLMFGGGVDTLQSSRELFAPCEPLGLSGIAPEFRDPNGYWTAFSALPVVLIYNTKLLEPGQLRGWEDLMRPMFQGKLAFADPAKSGSNFTALVTLCRVLAKQPGPDGEREVLKEFAAQLGGVLLDNSGDVMSTVADGKALAGITLEESALKGIAAGKNIALVYPAEGTSVIPDGSAVLCGARHRENAERFLEFVSGEDVQRLLQRRLCRRSVRKDAARLLEQAEGGAAFPALQELHPINYDLEEISMERDALLMSWEFYFGTPEEEAGQ</sequence>
<dbReference type="PANTHER" id="PTHR30006">
    <property type="entry name" value="THIAMINE-BINDING PERIPLASMIC PROTEIN-RELATED"/>
    <property type="match status" value="1"/>
</dbReference>
<evidence type="ECO:0000256" key="1">
    <source>
        <dbReference type="ARBA" id="ARBA00022729"/>
    </source>
</evidence>
<name>A0AAE4AKL0_9FIRM</name>
<protein>
    <submittedName>
        <fullName evidence="2">Iron(III) transport system substrate-binding protein</fullName>
    </submittedName>
</protein>
<proteinExistence type="predicted"/>
<dbReference type="RefSeq" id="WP_307253437.1">
    <property type="nucleotide sequence ID" value="NZ_JAUSTO010000004.1"/>
</dbReference>
<comment type="caution">
    <text evidence="2">The sequence shown here is derived from an EMBL/GenBank/DDBJ whole genome shotgun (WGS) entry which is preliminary data.</text>
</comment>
<keyword evidence="3" id="KW-1185">Reference proteome</keyword>
<reference evidence="2" key="1">
    <citation type="submission" date="2023-07" db="EMBL/GenBank/DDBJ databases">
        <title>Genomic Encyclopedia of Type Strains, Phase IV (KMG-IV): sequencing the most valuable type-strain genomes for metagenomic binning, comparative biology and taxonomic classification.</title>
        <authorList>
            <person name="Goeker M."/>
        </authorList>
    </citation>
    <scope>NUCLEOTIDE SEQUENCE</scope>
    <source>
        <strain evidence="2">DSM 19659</strain>
    </source>
</reference>
<dbReference type="Proteomes" id="UP001241537">
    <property type="component" value="Unassembled WGS sequence"/>
</dbReference>
<dbReference type="PROSITE" id="PS51257">
    <property type="entry name" value="PROKAR_LIPOPROTEIN"/>
    <property type="match status" value="1"/>
</dbReference>